<feature type="domain" description="PucR C-terminal helix-turn-helix" evidence="1">
    <location>
        <begin position="333"/>
        <end position="385"/>
    </location>
</feature>
<dbReference type="RefSeq" id="WP_235724129.1">
    <property type="nucleotide sequence ID" value="NZ_JAPKFM010000002.1"/>
</dbReference>
<dbReference type="EMBL" id="JAPKFM010000002">
    <property type="protein sequence ID" value="MCX2962999.1"/>
    <property type="molecule type" value="Genomic_DNA"/>
</dbReference>
<organism evidence="3 4">
    <name type="scientific">Gordonia aquimaris</name>
    <dbReference type="NCBI Taxonomy" id="2984863"/>
    <lineage>
        <taxon>Bacteria</taxon>
        <taxon>Bacillati</taxon>
        <taxon>Actinomycetota</taxon>
        <taxon>Actinomycetes</taxon>
        <taxon>Mycobacteriales</taxon>
        <taxon>Gordoniaceae</taxon>
        <taxon>Gordonia</taxon>
    </lineage>
</organism>
<comment type="caution">
    <text evidence="3">The sequence shown here is derived from an EMBL/GenBank/DDBJ whole genome shotgun (WGS) entry which is preliminary data.</text>
</comment>
<evidence type="ECO:0000259" key="2">
    <source>
        <dbReference type="Pfam" id="PF14361"/>
    </source>
</evidence>
<evidence type="ECO:0000313" key="4">
    <source>
        <dbReference type="Proteomes" id="UP001143347"/>
    </source>
</evidence>
<dbReference type="AlphaFoldDB" id="A0A9X3I413"/>
<proteinExistence type="predicted"/>
<accession>A0A9X3I413</accession>
<gene>
    <name evidence="3" type="ORF">OSB52_02710</name>
</gene>
<dbReference type="Proteomes" id="UP001143347">
    <property type="component" value="Unassembled WGS sequence"/>
</dbReference>
<dbReference type="PANTHER" id="PTHR33744">
    <property type="entry name" value="CARBOHYDRATE DIACID REGULATOR"/>
    <property type="match status" value="1"/>
</dbReference>
<reference evidence="3" key="1">
    <citation type="submission" date="2022-10" db="EMBL/GenBank/DDBJ databases">
        <title>WGS of marine actinomycetes from Thailand.</title>
        <authorList>
            <person name="Thawai C."/>
        </authorList>
    </citation>
    <scope>NUCLEOTIDE SEQUENCE</scope>
    <source>
        <strain evidence="3">SW21</strain>
    </source>
</reference>
<dbReference type="Pfam" id="PF14361">
    <property type="entry name" value="RsbRD_N"/>
    <property type="match status" value="1"/>
</dbReference>
<dbReference type="InterPro" id="IPR025751">
    <property type="entry name" value="RsbRD_N_dom"/>
</dbReference>
<name>A0A9X3I413_9ACTN</name>
<evidence type="ECO:0000259" key="1">
    <source>
        <dbReference type="Pfam" id="PF13556"/>
    </source>
</evidence>
<dbReference type="Gene3D" id="1.10.10.2840">
    <property type="entry name" value="PucR C-terminal helix-turn-helix domain"/>
    <property type="match status" value="1"/>
</dbReference>
<dbReference type="PANTHER" id="PTHR33744:SF1">
    <property type="entry name" value="DNA-BINDING TRANSCRIPTIONAL ACTIVATOR ADER"/>
    <property type="match status" value="1"/>
</dbReference>
<sequence>MTDLTGWLEEFASTQRGPGEIAEWVASTAQAVHTAVDLPADLHALVRDAVEQHWLAFLDGVTSDVEADDALVPAAHDLAVDIARHHLGLPVLLKIYQAAQEASWDYAVGVVGDASADLDHAALLVWFWTKANRWFSTSVERSVAVFTAETDRIRRRGDTQRYEVVAALLAGDTVGQSELSAQMGGHPITGVTHLALIAHAMNADSLDTLEPAITDLASSVPGARLAFVRPGGRELWAWISTRTGQVTLPAGPLDATAVRITVGGPAAGVEGFISAHRDARTAQRVALSPARTVAVTWYGDVTALTLLALDHPAAERFCRDMLGGLGEPGHSHLRHTVRTVLTSSANADAVARNLSVHKNTVRYRIQQAERLLGRPLATRAGDLLLALDYYEAFLDDGSADGG</sequence>
<feature type="domain" description="RsbT co-antagonist protein RsbRD N-terminal" evidence="2">
    <location>
        <begin position="21"/>
        <end position="161"/>
    </location>
</feature>
<protein>
    <submittedName>
        <fullName evidence="3">Helix-turn-helix domain-containing protein</fullName>
    </submittedName>
</protein>
<keyword evidence="4" id="KW-1185">Reference proteome</keyword>
<evidence type="ECO:0000313" key="3">
    <source>
        <dbReference type="EMBL" id="MCX2962999.1"/>
    </source>
</evidence>
<dbReference type="Pfam" id="PF13556">
    <property type="entry name" value="HTH_30"/>
    <property type="match status" value="1"/>
</dbReference>
<dbReference type="InterPro" id="IPR051448">
    <property type="entry name" value="CdaR-like_regulators"/>
</dbReference>
<dbReference type="InterPro" id="IPR042070">
    <property type="entry name" value="PucR_C-HTH_sf"/>
</dbReference>
<dbReference type="InterPro" id="IPR025736">
    <property type="entry name" value="PucR_C-HTH_dom"/>
</dbReference>